<dbReference type="AlphaFoldDB" id="A0A1H2Y912"/>
<dbReference type="Proteomes" id="UP000182589">
    <property type="component" value="Unassembled WGS sequence"/>
</dbReference>
<dbReference type="GO" id="GO:0008206">
    <property type="term" value="P:bile acid metabolic process"/>
    <property type="evidence" value="ECO:0007669"/>
    <property type="project" value="UniProtKB-ARBA"/>
</dbReference>
<comment type="similarity">
    <text evidence="1">Belongs to the short-chain dehydrogenases/reductases (SDR) family.</text>
</comment>
<keyword evidence="2" id="KW-0560">Oxidoreductase</keyword>
<organism evidence="4 5">
    <name type="scientific">Alicyclobacillus hesperidum</name>
    <dbReference type="NCBI Taxonomy" id="89784"/>
    <lineage>
        <taxon>Bacteria</taxon>
        <taxon>Bacillati</taxon>
        <taxon>Bacillota</taxon>
        <taxon>Bacilli</taxon>
        <taxon>Bacillales</taxon>
        <taxon>Alicyclobacillaceae</taxon>
        <taxon>Alicyclobacillus</taxon>
    </lineage>
</organism>
<dbReference type="Gene3D" id="3.40.50.720">
    <property type="entry name" value="NAD(P)-binding Rossmann-like Domain"/>
    <property type="match status" value="1"/>
</dbReference>
<dbReference type="InterPro" id="IPR002347">
    <property type="entry name" value="SDR_fam"/>
</dbReference>
<dbReference type="EMBL" id="FNOJ01000030">
    <property type="protein sequence ID" value="SDX01531.1"/>
    <property type="molecule type" value="Genomic_DNA"/>
</dbReference>
<dbReference type="PRINTS" id="PR00080">
    <property type="entry name" value="SDRFAMILY"/>
</dbReference>
<evidence type="ECO:0000313" key="5">
    <source>
        <dbReference type="Proteomes" id="UP000182589"/>
    </source>
</evidence>
<dbReference type="GO" id="GO:0016616">
    <property type="term" value="F:oxidoreductase activity, acting on the CH-OH group of donors, NAD or NADP as acceptor"/>
    <property type="evidence" value="ECO:0007669"/>
    <property type="project" value="TreeGrafter"/>
</dbReference>
<proteinExistence type="inferred from homology"/>
<dbReference type="InterPro" id="IPR020904">
    <property type="entry name" value="Sc_DH/Rdtase_CS"/>
</dbReference>
<evidence type="ECO:0000256" key="1">
    <source>
        <dbReference type="ARBA" id="ARBA00006484"/>
    </source>
</evidence>
<reference evidence="5" key="1">
    <citation type="submission" date="2016-10" db="EMBL/GenBank/DDBJ databases">
        <authorList>
            <person name="Varghese N."/>
        </authorList>
    </citation>
    <scope>NUCLEOTIDE SEQUENCE [LARGE SCALE GENOMIC DNA]</scope>
    <source>
        <strain evidence="5">DSM 12489</strain>
    </source>
</reference>
<dbReference type="CDD" id="cd05233">
    <property type="entry name" value="SDR_c"/>
    <property type="match status" value="1"/>
</dbReference>
<feature type="domain" description="Ketoreductase" evidence="3">
    <location>
        <begin position="11"/>
        <end position="190"/>
    </location>
</feature>
<dbReference type="InterPro" id="IPR057326">
    <property type="entry name" value="KR_dom"/>
</dbReference>
<evidence type="ECO:0000313" key="4">
    <source>
        <dbReference type="EMBL" id="SDX01531.1"/>
    </source>
</evidence>
<dbReference type="SUPFAM" id="SSF51735">
    <property type="entry name" value="NAD(P)-binding Rossmann-fold domains"/>
    <property type="match status" value="1"/>
</dbReference>
<evidence type="ECO:0000256" key="2">
    <source>
        <dbReference type="ARBA" id="ARBA00023002"/>
    </source>
</evidence>
<dbReference type="NCBIfam" id="NF005559">
    <property type="entry name" value="PRK07231.1"/>
    <property type="match status" value="1"/>
</dbReference>
<keyword evidence="5" id="KW-1185">Reference proteome</keyword>
<dbReference type="RefSeq" id="WP_074693861.1">
    <property type="nucleotide sequence ID" value="NZ_FNOJ01000030.1"/>
</dbReference>
<dbReference type="SMART" id="SM00822">
    <property type="entry name" value="PKS_KR"/>
    <property type="match status" value="1"/>
</dbReference>
<dbReference type="Pfam" id="PF13561">
    <property type="entry name" value="adh_short_C2"/>
    <property type="match status" value="1"/>
</dbReference>
<dbReference type="STRING" id="89784.SAMN04489725_1306"/>
<gene>
    <name evidence="4" type="ORF">SAMN04489725_1306</name>
</gene>
<name>A0A1H2Y912_9BACL</name>
<dbReference type="PANTHER" id="PTHR42760">
    <property type="entry name" value="SHORT-CHAIN DEHYDROGENASES/REDUCTASES FAMILY MEMBER"/>
    <property type="match status" value="1"/>
</dbReference>
<sequence>MGSLNFRLDGKIALVTGASRGIGRGLAQHLAAAGATVIAAGRDASALESLAREGGDGTGVIEPLLLDVKSVANIRRAFSVIDGKYGRLDVLVNNAGLGYNHDALDVTEEDWDEMMSVNLKGVFFCSQEAAKLMMRQGKGRIIQMSSQAGIVGIERHAAYSASKGGVNMLTKVLALEWAPYGITVNAIAPTFIYTPGTAERLDQPEFRESVVSRIPVARVGTIEDVAAAVLYLASDAAGLVNGTVLVVDGGWTAR</sequence>
<protein>
    <submittedName>
        <fullName evidence="4">NAD(P)-dependent dehydrogenase, short-chain alcohol dehydrogenase family</fullName>
    </submittedName>
</protein>
<dbReference type="FunFam" id="3.40.50.720:FF:000084">
    <property type="entry name" value="Short-chain dehydrogenase reductase"/>
    <property type="match status" value="1"/>
</dbReference>
<dbReference type="PRINTS" id="PR00081">
    <property type="entry name" value="GDHRDH"/>
</dbReference>
<evidence type="ECO:0000259" key="3">
    <source>
        <dbReference type="SMART" id="SM00822"/>
    </source>
</evidence>
<dbReference type="PROSITE" id="PS00061">
    <property type="entry name" value="ADH_SHORT"/>
    <property type="match status" value="1"/>
</dbReference>
<accession>A0A1H2Y912</accession>
<dbReference type="InterPro" id="IPR036291">
    <property type="entry name" value="NAD(P)-bd_dom_sf"/>
</dbReference>